<organism evidence="2 3">
    <name type="scientific">Ruegeria denitrificans</name>
    <dbReference type="NCBI Taxonomy" id="1715692"/>
    <lineage>
        <taxon>Bacteria</taxon>
        <taxon>Pseudomonadati</taxon>
        <taxon>Pseudomonadota</taxon>
        <taxon>Alphaproteobacteria</taxon>
        <taxon>Rhodobacterales</taxon>
        <taxon>Roseobacteraceae</taxon>
        <taxon>Ruegeria</taxon>
    </lineage>
</organism>
<evidence type="ECO:0000313" key="3">
    <source>
        <dbReference type="Proteomes" id="UP000051260"/>
    </source>
</evidence>
<dbReference type="AlphaFoldDB" id="A0A0P1IIV4"/>
<dbReference type="Proteomes" id="UP000051260">
    <property type="component" value="Unassembled WGS sequence"/>
</dbReference>
<dbReference type="InterPro" id="IPR003115">
    <property type="entry name" value="ParB_N"/>
</dbReference>
<name>A0A0P1IIV4_9RHOB</name>
<dbReference type="Pfam" id="PF02195">
    <property type="entry name" value="ParB_N"/>
    <property type="match status" value="1"/>
</dbReference>
<keyword evidence="3" id="KW-1185">Reference proteome</keyword>
<dbReference type="EMBL" id="CYUD01000005">
    <property type="protein sequence ID" value="CUJ97666.1"/>
    <property type="molecule type" value="Genomic_DNA"/>
</dbReference>
<gene>
    <name evidence="2" type="ORF">RUE5091_01833</name>
</gene>
<reference evidence="3" key="1">
    <citation type="submission" date="2015-09" db="EMBL/GenBank/DDBJ databases">
        <authorList>
            <person name="Rodrigo-Torres L."/>
            <person name="Arahal D.R."/>
        </authorList>
    </citation>
    <scope>NUCLEOTIDE SEQUENCE [LARGE SCALE GENOMIC DNA]</scope>
    <source>
        <strain evidence="3">CECT 5091</strain>
    </source>
</reference>
<feature type="domain" description="ParB-like N-terminal" evidence="1">
    <location>
        <begin position="15"/>
        <end position="77"/>
    </location>
</feature>
<dbReference type="InterPro" id="IPR036086">
    <property type="entry name" value="ParB/Sulfiredoxin_sf"/>
</dbReference>
<protein>
    <submittedName>
        <fullName evidence="2">ParB-like nuclease domain protein</fullName>
    </submittedName>
</protein>
<dbReference type="OrthoDB" id="9816381at2"/>
<dbReference type="STRING" id="1715692.RUE5091_01833"/>
<dbReference type="SUPFAM" id="SSF110849">
    <property type="entry name" value="ParB/Sulfiredoxin"/>
    <property type="match status" value="1"/>
</dbReference>
<evidence type="ECO:0000313" key="2">
    <source>
        <dbReference type="EMBL" id="CUJ97666.1"/>
    </source>
</evidence>
<dbReference type="Gene3D" id="3.90.1530.30">
    <property type="match status" value="1"/>
</dbReference>
<accession>A0A0P1IIV4</accession>
<proteinExistence type="predicted"/>
<evidence type="ECO:0000259" key="1">
    <source>
        <dbReference type="Pfam" id="PF02195"/>
    </source>
</evidence>
<sequence>MLEKRPYPLELIYVPVKRAKTLDQNKVLTLAEDILKNGQTTPIQLRADSKRFVLIEGLHRLEAIRALGGDTIEAYLVRARLH</sequence>